<feature type="region of interest" description="Disordered" evidence="1">
    <location>
        <begin position="93"/>
        <end position="128"/>
    </location>
</feature>
<proteinExistence type="predicted"/>
<dbReference type="Gene3D" id="3.30.70.1820">
    <property type="entry name" value="L1 transposable element, RRM domain"/>
    <property type="match status" value="1"/>
</dbReference>
<comment type="caution">
    <text evidence="2">The sequence shown here is derived from an EMBL/GenBank/DDBJ whole genome shotgun (WGS) entry which is preliminary data.</text>
</comment>
<reference evidence="2 3" key="1">
    <citation type="submission" date="2022-12" db="EMBL/GenBank/DDBJ databases">
        <title>Chromosome-level genome of Tegillarca granosa.</title>
        <authorList>
            <person name="Kim J."/>
        </authorList>
    </citation>
    <scope>NUCLEOTIDE SEQUENCE [LARGE SCALE GENOMIC DNA]</scope>
    <source>
        <strain evidence="2">Teg-2019</strain>
        <tissue evidence="2">Adductor muscle</tissue>
    </source>
</reference>
<accession>A0ABQ9FU87</accession>
<feature type="compositionally biased region" description="Basic and acidic residues" evidence="1">
    <location>
        <begin position="101"/>
        <end position="128"/>
    </location>
</feature>
<evidence type="ECO:0000313" key="3">
    <source>
        <dbReference type="Proteomes" id="UP001217089"/>
    </source>
</evidence>
<sequence length="128" mass="15247">MDQTEVNNIKFDAVHRFGRLDKKPRKIVAKFSSRKDKERVKSEARKNRNSNFKVFDQYPEEVIRERQRLVPIMKAERDKGNDAYITYNKLIVNGRPYTETGGRRGTDTHGDSRQRQGQSQRERQDYRD</sequence>
<evidence type="ECO:0000256" key="1">
    <source>
        <dbReference type="SAM" id="MobiDB-lite"/>
    </source>
</evidence>
<evidence type="ECO:0000313" key="2">
    <source>
        <dbReference type="EMBL" id="KAJ8319557.1"/>
    </source>
</evidence>
<dbReference type="Proteomes" id="UP001217089">
    <property type="component" value="Unassembled WGS sequence"/>
</dbReference>
<gene>
    <name evidence="2" type="ORF">KUTeg_002905</name>
</gene>
<name>A0ABQ9FU87_TEGGR</name>
<protein>
    <submittedName>
        <fullName evidence="2">Uncharacterized protein</fullName>
    </submittedName>
</protein>
<keyword evidence="3" id="KW-1185">Reference proteome</keyword>
<organism evidence="2 3">
    <name type="scientific">Tegillarca granosa</name>
    <name type="common">Malaysian cockle</name>
    <name type="synonym">Anadara granosa</name>
    <dbReference type="NCBI Taxonomy" id="220873"/>
    <lineage>
        <taxon>Eukaryota</taxon>
        <taxon>Metazoa</taxon>
        <taxon>Spiralia</taxon>
        <taxon>Lophotrochozoa</taxon>
        <taxon>Mollusca</taxon>
        <taxon>Bivalvia</taxon>
        <taxon>Autobranchia</taxon>
        <taxon>Pteriomorphia</taxon>
        <taxon>Arcoida</taxon>
        <taxon>Arcoidea</taxon>
        <taxon>Arcidae</taxon>
        <taxon>Tegillarca</taxon>
    </lineage>
</organism>
<dbReference type="EMBL" id="JARBDR010000205">
    <property type="protein sequence ID" value="KAJ8319557.1"/>
    <property type="molecule type" value="Genomic_DNA"/>
</dbReference>